<dbReference type="InterPro" id="IPR006597">
    <property type="entry name" value="Sel1-like"/>
</dbReference>
<dbReference type="PANTHER" id="PTHR11102">
    <property type="entry name" value="SEL-1-LIKE PROTEIN"/>
    <property type="match status" value="1"/>
</dbReference>
<dbReference type="Pfam" id="PF08238">
    <property type="entry name" value="Sel1"/>
    <property type="match status" value="2"/>
</dbReference>
<organism evidence="2 3">
    <name type="scientific">Oricola cellulosilytica</name>
    <dbReference type="NCBI Taxonomy" id="1429082"/>
    <lineage>
        <taxon>Bacteria</taxon>
        <taxon>Pseudomonadati</taxon>
        <taxon>Pseudomonadota</taxon>
        <taxon>Alphaproteobacteria</taxon>
        <taxon>Hyphomicrobiales</taxon>
        <taxon>Ahrensiaceae</taxon>
        <taxon>Oricola</taxon>
    </lineage>
</organism>
<reference evidence="2 3" key="1">
    <citation type="journal article" date="2015" name="Antonie Van Leeuwenhoek">
        <title>Oricola cellulosilytica gen. nov., sp. nov., a cellulose-degrading bacterium of the family Phyllobacteriaceae isolated from surface seashore water, and emended descriptions of Mesorhizobium loti and Phyllobacterium myrsinacearum.</title>
        <authorList>
            <person name="Hameed A."/>
            <person name="Shahina M."/>
            <person name="Lai W.A."/>
            <person name="Lin S.Y."/>
            <person name="Young L.S."/>
            <person name="Liu Y.C."/>
            <person name="Hsu Y.H."/>
            <person name="Young C.C."/>
        </authorList>
    </citation>
    <scope>NUCLEOTIDE SEQUENCE [LARGE SCALE GENOMIC DNA]</scope>
    <source>
        <strain evidence="2 3">KCTC 52183</strain>
    </source>
</reference>
<gene>
    <name evidence="2" type="ORF">E0D97_01345</name>
</gene>
<dbReference type="OrthoDB" id="9797030at2"/>
<sequence>MTRSFKLSLAAPVVTAVLALTPPAFANSALERARDMMEASRFAEARMALEPLARSGNADAEELIGVMYAMGLGVERDDRRAFEWYLRSSMKGHPGAQSGLGWYYEVGRGLPAPDLVRAYLWYTLSAIGGDPDAAVSQEEVVKKMSPEQVDAAIALVNDYKVWLYPFR</sequence>
<dbReference type="RefSeq" id="WP_131564691.1">
    <property type="nucleotide sequence ID" value="NZ_JAINFK010000001.1"/>
</dbReference>
<dbReference type="InterPro" id="IPR011990">
    <property type="entry name" value="TPR-like_helical_dom_sf"/>
</dbReference>
<dbReference type="Proteomes" id="UP000291301">
    <property type="component" value="Unassembled WGS sequence"/>
</dbReference>
<evidence type="ECO:0000313" key="3">
    <source>
        <dbReference type="Proteomes" id="UP000291301"/>
    </source>
</evidence>
<dbReference type="SUPFAM" id="SSF81901">
    <property type="entry name" value="HCP-like"/>
    <property type="match status" value="1"/>
</dbReference>
<keyword evidence="1" id="KW-0732">Signal</keyword>
<dbReference type="PANTHER" id="PTHR11102:SF160">
    <property type="entry name" value="ERAD-ASSOCIATED E3 UBIQUITIN-PROTEIN LIGASE COMPONENT HRD3"/>
    <property type="match status" value="1"/>
</dbReference>
<evidence type="ECO:0000256" key="1">
    <source>
        <dbReference type="SAM" id="SignalP"/>
    </source>
</evidence>
<dbReference type="SMART" id="SM00671">
    <property type="entry name" value="SEL1"/>
    <property type="match status" value="2"/>
</dbReference>
<name>A0A4R0PGV1_9HYPH</name>
<feature type="signal peptide" evidence="1">
    <location>
        <begin position="1"/>
        <end position="26"/>
    </location>
</feature>
<comment type="caution">
    <text evidence="2">The sequence shown here is derived from an EMBL/GenBank/DDBJ whole genome shotgun (WGS) entry which is preliminary data.</text>
</comment>
<keyword evidence="3" id="KW-1185">Reference proteome</keyword>
<dbReference type="Gene3D" id="1.25.40.10">
    <property type="entry name" value="Tetratricopeptide repeat domain"/>
    <property type="match status" value="1"/>
</dbReference>
<evidence type="ECO:0000313" key="2">
    <source>
        <dbReference type="EMBL" id="TCD16113.1"/>
    </source>
</evidence>
<dbReference type="AlphaFoldDB" id="A0A4R0PGV1"/>
<accession>A0A4R0PGV1</accession>
<feature type="chain" id="PRO_5020465500" evidence="1">
    <location>
        <begin position="27"/>
        <end position="167"/>
    </location>
</feature>
<proteinExistence type="predicted"/>
<protein>
    <submittedName>
        <fullName evidence="2">Sel1 repeat family protein</fullName>
    </submittedName>
</protein>
<dbReference type="InterPro" id="IPR050767">
    <property type="entry name" value="Sel1_AlgK"/>
</dbReference>
<dbReference type="EMBL" id="SJST01000001">
    <property type="protein sequence ID" value="TCD16113.1"/>
    <property type="molecule type" value="Genomic_DNA"/>
</dbReference>